<keyword evidence="11" id="KW-1185">Reference proteome</keyword>
<dbReference type="Proteomes" id="UP000708208">
    <property type="component" value="Unassembled WGS sequence"/>
</dbReference>
<evidence type="ECO:0000259" key="9">
    <source>
        <dbReference type="Pfam" id="PF00155"/>
    </source>
</evidence>
<comment type="catalytic activity">
    <reaction evidence="8">
        <text>L-alanine + 2-oxoglutarate = pyruvate + L-glutamate</text>
        <dbReference type="Rhea" id="RHEA:19453"/>
        <dbReference type="ChEBI" id="CHEBI:15361"/>
        <dbReference type="ChEBI" id="CHEBI:16810"/>
        <dbReference type="ChEBI" id="CHEBI:29985"/>
        <dbReference type="ChEBI" id="CHEBI:57972"/>
        <dbReference type="EC" id="2.6.1.2"/>
    </reaction>
</comment>
<name>A0A8J2PS16_9HEXA</name>
<organism evidence="10 11">
    <name type="scientific">Allacma fusca</name>
    <dbReference type="NCBI Taxonomy" id="39272"/>
    <lineage>
        <taxon>Eukaryota</taxon>
        <taxon>Metazoa</taxon>
        <taxon>Ecdysozoa</taxon>
        <taxon>Arthropoda</taxon>
        <taxon>Hexapoda</taxon>
        <taxon>Collembola</taxon>
        <taxon>Symphypleona</taxon>
        <taxon>Sminthuridae</taxon>
        <taxon>Allacma</taxon>
    </lineage>
</organism>
<feature type="non-terminal residue" evidence="10">
    <location>
        <position position="114"/>
    </location>
</feature>
<evidence type="ECO:0000313" key="10">
    <source>
        <dbReference type="EMBL" id="CAG7831539.1"/>
    </source>
</evidence>
<feature type="non-terminal residue" evidence="10">
    <location>
        <position position="1"/>
    </location>
</feature>
<protein>
    <recommendedName>
        <fullName evidence="7">alanine transaminase</fullName>
        <ecNumber evidence="7">2.6.1.2</ecNumber>
    </recommendedName>
</protein>
<reference evidence="10" key="1">
    <citation type="submission" date="2021-06" db="EMBL/GenBank/DDBJ databases">
        <authorList>
            <person name="Hodson N. C."/>
            <person name="Mongue J. A."/>
            <person name="Jaron S. K."/>
        </authorList>
    </citation>
    <scope>NUCLEOTIDE SEQUENCE</scope>
</reference>
<comment type="pathway">
    <text evidence="6">Amino-acid degradation; L-alanine degradation via transaminase pathway; pyruvate from L-alanine: step 1/1.</text>
</comment>
<evidence type="ECO:0000256" key="7">
    <source>
        <dbReference type="ARBA" id="ARBA00026106"/>
    </source>
</evidence>
<comment type="subunit">
    <text evidence="2">Homodimer.</text>
</comment>
<evidence type="ECO:0000256" key="1">
    <source>
        <dbReference type="ARBA" id="ARBA00001933"/>
    </source>
</evidence>
<dbReference type="GO" id="GO:0004021">
    <property type="term" value="F:L-alanine:2-oxoglutarate aminotransferase activity"/>
    <property type="evidence" value="ECO:0007669"/>
    <property type="project" value="UniProtKB-EC"/>
</dbReference>
<dbReference type="InterPro" id="IPR045088">
    <property type="entry name" value="ALAT1/2-like"/>
</dbReference>
<comment type="cofactor">
    <cofactor evidence="1">
        <name>pyridoxal 5'-phosphate</name>
        <dbReference type="ChEBI" id="CHEBI:597326"/>
    </cofactor>
</comment>
<dbReference type="GO" id="GO:0030170">
    <property type="term" value="F:pyridoxal phosphate binding"/>
    <property type="evidence" value="ECO:0007669"/>
    <property type="project" value="InterPro"/>
</dbReference>
<evidence type="ECO:0000256" key="6">
    <source>
        <dbReference type="ARBA" id="ARBA00025708"/>
    </source>
</evidence>
<keyword evidence="3" id="KW-0032">Aminotransferase</keyword>
<evidence type="ECO:0000313" key="11">
    <source>
        <dbReference type="Proteomes" id="UP000708208"/>
    </source>
</evidence>
<proteinExistence type="predicted"/>
<feature type="domain" description="Aminotransferase class I/classII large" evidence="9">
    <location>
        <begin position="2"/>
        <end position="105"/>
    </location>
</feature>
<keyword evidence="5" id="KW-0663">Pyridoxal phosphate</keyword>
<evidence type="ECO:0000256" key="5">
    <source>
        <dbReference type="ARBA" id="ARBA00022898"/>
    </source>
</evidence>
<evidence type="ECO:0000256" key="2">
    <source>
        <dbReference type="ARBA" id="ARBA00011738"/>
    </source>
</evidence>
<dbReference type="EC" id="2.6.1.2" evidence="7"/>
<evidence type="ECO:0000256" key="4">
    <source>
        <dbReference type="ARBA" id="ARBA00022679"/>
    </source>
</evidence>
<dbReference type="Pfam" id="PF00155">
    <property type="entry name" value="Aminotran_1_2"/>
    <property type="match status" value="1"/>
</dbReference>
<dbReference type="AlphaFoldDB" id="A0A8J2PS16"/>
<sequence>AYSDARGLQCIRVHVAEYIERRDGGIASHADDIILVAGASDGIRAALKLFKGEMKGKKSSVMIPVPQFPLYAATLEEYDMHQIHYYLKESKGWSLDTAELRRAVQVARFHSSPR</sequence>
<dbReference type="PANTHER" id="PTHR11751">
    <property type="entry name" value="ALANINE AMINOTRANSFERASE"/>
    <property type="match status" value="1"/>
</dbReference>
<evidence type="ECO:0000256" key="8">
    <source>
        <dbReference type="ARBA" id="ARBA00047412"/>
    </source>
</evidence>
<dbReference type="PANTHER" id="PTHR11751:SF29">
    <property type="entry name" value="ALANINE TRANSAMINASE"/>
    <property type="match status" value="1"/>
</dbReference>
<gene>
    <name evidence="10" type="ORF">AFUS01_LOCUS41280</name>
</gene>
<comment type="caution">
    <text evidence="10">The sequence shown here is derived from an EMBL/GenBank/DDBJ whole genome shotgun (WGS) entry which is preliminary data.</text>
</comment>
<keyword evidence="4" id="KW-0808">Transferase</keyword>
<dbReference type="InterPro" id="IPR004839">
    <property type="entry name" value="Aminotransferase_I/II_large"/>
</dbReference>
<evidence type="ECO:0000256" key="3">
    <source>
        <dbReference type="ARBA" id="ARBA00022576"/>
    </source>
</evidence>
<dbReference type="OrthoDB" id="1732682at2759"/>
<accession>A0A8J2PS16</accession>
<dbReference type="EMBL" id="CAJVCH010560963">
    <property type="protein sequence ID" value="CAG7831539.1"/>
    <property type="molecule type" value="Genomic_DNA"/>
</dbReference>